<dbReference type="InterPro" id="IPR000014">
    <property type="entry name" value="PAS"/>
</dbReference>
<dbReference type="FunFam" id="3.30.450.20:FF:000088">
    <property type="entry name" value="Sensory transduction histidine kinase"/>
    <property type="match status" value="1"/>
</dbReference>
<dbReference type="GO" id="GO:0016301">
    <property type="term" value="F:kinase activity"/>
    <property type="evidence" value="ECO:0007669"/>
    <property type="project" value="UniProtKB-KW"/>
</dbReference>
<dbReference type="Pfam" id="PF10114">
    <property type="entry name" value="PocR"/>
    <property type="match status" value="1"/>
</dbReference>
<evidence type="ECO:0000313" key="4">
    <source>
        <dbReference type="EMBL" id="AKB52318.1"/>
    </source>
</evidence>
<feature type="domain" description="PAS" evidence="2">
    <location>
        <begin position="607"/>
        <end position="649"/>
    </location>
</feature>
<dbReference type="PANTHER" id="PTHR43065">
    <property type="entry name" value="SENSOR HISTIDINE KINASE"/>
    <property type="match status" value="1"/>
</dbReference>
<dbReference type="SUPFAM" id="SSF55874">
    <property type="entry name" value="ATPase domain of HSP90 chaperone/DNA topoisomerase II/histidine kinase"/>
    <property type="match status" value="1"/>
</dbReference>
<dbReference type="EMBL" id="CP009526">
    <property type="protein sequence ID" value="AKB52318.1"/>
    <property type="molecule type" value="Genomic_DNA"/>
</dbReference>
<feature type="domain" description="PAS" evidence="2">
    <location>
        <begin position="204"/>
        <end position="278"/>
    </location>
</feature>
<dbReference type="PROSITE" id="PS50112">
    <property type="entry name" value="PAS"/>
    <property type="match status" value="4"/>
</dbReference>
<dbReference type="SMART" id="SM00091">
    <property type="entry name" value="PAS"/>
    <property type="match status" value="4"/>
</dbReference>
<dbReference type="InterPro" id="IPR001610">
    <property type="entry name" value="PAC"/>
</dbReference>
<accession>A0A0E3QQ84</accession>
<dbReference type="PROSITE" id="PS50109">
    <property type="entry name" value="HIS_KIN"/>
    <property type="match status" value="1"/>
</dbReference>
<dbReference type="InterPro" id="IPR018771">
    <property type="entry name" value="PocR_dom"/>
</dbReference>
<dbReference type="SMART" id="SM00086">
    <property type="entry name" value="PAC"/>
    <property type="match status" value="4"/>
</dbReference>
<dbReference type="PATRIC" id="fig|1434109.4.peg.3992"/>
<dbReference type="RefSeq" id="WP_011306656.1">
    <property type="nucleotide sequence ID" value="NZ_CP009526.1"/>
</dbReference>
<dbReference type="PROSITE" id="PS50113">
    <property type="entry name" value="PAC"/>
    <property type="match status" value="3"/>
</dbReference>
<organism evidence="4 5">
    <name type="scientific">Methanosarcina barkeri str. Wiesmoor</name>
    <dbReference type="NCBI Taxonomy" id="1434109"/>
    <lineage>
        <taxon>Archaea</taxon>
        <taxon>Methanobacteriati</taxon>
        <taxon>Methanobacteriota</taxon>
        <taxon>Stenosarchaea group</taxon>
        <taxon>Methanomicrobia</taxon>
        <taxon>Methanosarcinales</taxon>
        <taxon>Methanosarcinaceae</taxon>
        <taxon>Methanosarcina</taxon>
    </lineage>
</organism>
<keyword evidence="4" id="KW-0418">Kinase</keyword>
<dbReference type="InterPro" id="IPR036890">
    <property type="entry name" value="HATPase_C_sf"/>
</dbReference>
<dbReference type="Pfam" id="PF13426">
    <property type="entry name" value="PAS_9"/>
    <property type="match status" value="2"/>
</dbReference>
<dbReference type="AlphaFoldDB" id="A0A0E3QQ84"/>
<dbReference type="CDD" id="cd00075">
    <property type="entry name" value="HATPase"/>
    <property type="match status" value="1"/>
</dbReference>
<dbReference type="SMART" id="SM00387">
    <property type="entry name" value="HATPase_c"/>
    <property type="match status" value="1"/>
</dbReference>
<dbReference type="Pfam" id="PF02518">
    <property type="entry name" value="HATPase_c"/>
    <property type="match status" value="1"/>
</dbReference>
<dbReference type="KEGG" id="mbw:MSBRW_3065"/>
<evidence type="ECO:0000313" key="5">
    <source>
        <dbReference type="Proteomes" id="UP000033038"/>
    </source>
</evidence>
<dbReference type="Gene3D" id="3.30.450.20">
    <property type="entry name" value="PAS domain"/>
    <property type="match status" value="4"/>
</dbReference>
<feature type="domain" description="PAC" evidence="3">
    <location>
        <begin position="432"/>
        <end position="484"/>
    </location>
</feature>
<name>A0A0E3QQ84_METBA</name>
<feature type="domain" description="Histidine kinase" evidence="1">
    <location>
        <begin position="738"/>
        <end position="939"/>
    </location>
</feature>
<dbReference type="InterPro" id="IPR011495">
    <property type="entry name" value="Sig_transdc_His_kin_sub2_dim/P"/>
</dbReference>
<dbReference type="InterPro" id="IPR035965">
    <property type="entry name" value="PAS-like_dom_sf"/>
</dbReference>
<dbReference type="InterPro" id="IPR013655">
    <property type="entry name" value="PAS_fold_3"/>
</dbReference>
<evidence type="ECO:0000259" key="1">
    <source>
        <dbReference type="PROSITE" id="PS50109"/>
    </source>
</evidence>
<dbReference type="CDD" id="cd00130">
    <property type="entry name" value="PAS"/>
    <property type="match status" value="4"/>
</dbReference>
<dbReference type="Proteomes" id="UP000033038">
    <property type="component" value="Chromosome"/>
</dbReference>
<proteinExistence type="predicted"/>
<dbReference type="Gene3D" id="2.10.70.100">
    <property type="match status" value="1"/>
</dbReference>
<dbReference type="PANTHER" id="PTHR43065:SF23">
    <property type="entry name" value="SENSOR HISTIDINE KINASE PDTAS"/>
    <property type="match status" value="1"/>
</dbReference>
<reference evidence="4 5" key="1">
    <citation type="submission" date="2014-07" db="EMBL/GenBank/DDBJ databases">
        <title>Methanogenic archaea and the global carbon cycle.</title>
        <authorList>
            <person name="Henriksen J.R."/>
            <person name="Luke J."/>
            <person name="Reinhart S."/>
            <person name="Benedict M.N."/>
            <person name="Youngblut N.D."/>
            <person name="Metcalf M.E."/>
            <person name="Whitaker R.J."/>
            <person name="Metcalf W.W."/>
        </authorList>
    </citation>
    <scope>NUCLEOTIDE SEQUENCE [LARGE SCALE GENOMIC DNA]</scope>
    <source>
        <strain evidence="4 5">Wiesmoor</strain>
    </source>
</reference>
<gene>
    <name evidence="4" type="ORF">MSBRW_3065</name>
</gene>
<protein>
    <submittedName>
        <fullName evidence="4">Sensory transduction histidine kinase</fullName>
    </submittedName>
</protein>
<evidence type="ECO:0000259" key="2">
    <source>
        <dbReference type="PROSITE" id="PS50112"/>
    </source>
</evidence>
<feature type="domain" description="PAS" evidence="2">
    <location>
        <begin position="384"/>
        <end position="430"/>
    </location>
</feature>
<dbReference type="Pfam" id="PF08447">
    <property type="entry name" value="PAS_3"/>
    <property type="match status" value="2"/>
</dbReference>
<dbReference type="InterPro" id="IPR000700">
    <property type="entry name" value="PAS-assoc_C"/>
</dbReference>
<feature type="domain" description="PAC" evidence="3">
    <location>
        <begin position="280"/>
        <end position="332"/>
    </location>
</feature>
<dbReference type="HOGENOM" id="CLU_000445_114_57_2"/>
<sequence>MTIEDILSPAREVDKLEITDIVDVQAIQSMMDNFYKITQIPMSLDDLKGNVLVGVGWQDICTRFHRVHPETCKHCVESDIELSAGISPGEFKLYKCKNNMWDIATPVIVGGQHVANIFSGQFFFEDEPLDYELFRSQARKYGFNEEEYIAALEKVPRLSREAVNTGMAFFITFANVISQLGYSNLKLAQSLAEREDLLGALKESEEQFRSVLENSLDVAYRRNLQTDRYDYISPVVEKITGFSAQEISSMNESEALGCIHPDDRPIVTSGLAQACDTVSGTLEYRFKHKDGRYRWFSDRFMVNKDWNGKPLFSGGIVRDITERKKVEETLKKTHKCLEEKVKERTAELEKAYNSLKESETGLAEAQKMAHIGNWEWDIETDKAYWSEEMYRIFGRDPQESAPSYYEYLGCIHPDDRDYYRNALKKAAKKDLFVIDYRIVLANGEERIVHLKSEFVYNSENTPTKIKGIVQDITESKKAEEKIQTLLNAMESSDDAIITESLECIITSWNKGAEQIYEYSAEEILGKNVSILEPDNLKGEIKQLIEKIKQKEKIRHYKTLQLKKDGTLINASITLSPVFDASGKLVAISAIVRDITERVKAEEALRESEKRLRRFYESDMIGVCFYTLNGSITDSNDKFLKIVGYTREDLQTGQIKWDKMTPPEYFSLDERAIAELKSKGVSTLYEKEYIRKDGSRVPVIIGVSTFNVPYEGLAFVLDITEKKKAEEALSNLETARKKEIHHRIKNNLQVISSLLDLQAEKFDNLNVIEAFRESQNRVISMALIHEELYKGEGTDTVNFSEYLKKLAENLFQTYRLYSKNLGLFTDLEENAFFNMDTAVPLGIIVNELVSNSLKHAFTEDQDGEIRIKLCRKGTNDEISKSLFILIVSDNGKGIPDNLELGNLESLGLQLVSTLVDQLGGKIELKRKPGTKFKITFSVVENPKSMN</sequence>
<feature type="domain" description="PAC" evidence="3">
    <location>
        <begin position="554"/>
        <end position="606"/>
    </location>
</feature>
<dbReference type="InterPro" id="IPR005467">
    <property type="entry name" value="His_kinase_dom"/>
</dbReference>
<dbReference type="GeneID" id="24824667"/>
<dbReference type="InterPro" id="IPR003594">
    <property type="entry name" value="HATPase_dom"/>
</dbReference>
<feature type="domain" description="PAS" evidence="2">
    <location>
        <begin position="478"/>
        <end position="550"/>
    </location>
</feature>
<dbReference type="SUPFAM" id="SSF55785">
    <property type="entry name" value="PYP-like sensor domain (PAS domain)"/>
    <property type="match status" value="4"/>
</dbReference>
<dbReference type="Gene3D" id="3.30.565.10">
    <property type="entry name" value="Histidine kinase-like ATPase, C-terminal domain"/>
    <property type="match status" value="1"/>
</dbReference>
<dbReference type="Pfam" id="PF07568">
    <property type="entry name" value="HisKA_2"/>
    <property type="match status" value="1"/>
</dbReference>
<dbReference type="NCBIfam" id="TIGR00229">
    <property type="entry name" value="sensory_box"/>
    <property type="match status" value="4"/>
</dbReference>
<keyword evidence="4" id="KW-0808">Transferase</keyword>
<evidence type="ECO:0000259" key="3">
    <source>
        <dbReference type="PROSITE" id="PS50113"/>
    </source>
</evidence>